<evidence type="ECO:0000313" key="2">
    <source>
        <dbReference type="Proteomes" id="UP001345963"/>
    </source>
</evidence>
<gene>
    <name evidence="1" type="ORF">ATANTOWER_021206</name>
</gene>
<keyword evidence="2" id="KW-1185">Reference proteome</keyword>
<sequence>MSTVSKARLLGQNVSQFGSHRLKGPVPLVLSPVQGTARTFWAWDGRFRAAECLVEILELCMERASVLQREIRRNRGSPVPVPVLITLWSFQPNRSFSEGAD</sequence>
<accession>A0ABU7A882</accession>
<dbReference type="EMBL" id="JAHUTI010004536">
    <property type="protein sequence ID" value="MED6234046.1"/>
    <property type="molecule type" value="Genomic_DNA"/>
</dbReference>
<reference evidence="1 2" key="1">
    <citation type="submission" date="2021-07" db="EMBL/GenBank/DDBJ databases">
        <authorList>
            <person name="Palmer J.M."/>
        </authorList>
    </citation>
    <scope>NUCLEOTIDE SEQUENCE [LARGE SCALE GENOMIC DNA]</scope>
    <source>
        <strain evidence="1 2">AT_MEX2019</strain>
        <tissue evidence="1">Muscle</tissue>
    </source>
</reference>
<name>A0ABU7A882_9TELE</name>
<evidence type="ECO:0000313" key="1">
    <source>
        <dbReference type="EMBL" id="MED6234046.1"/>
    </source>
</evidence>
<proteinExistence type="predicted"/>
<comment type="caution">
    <text evidence="1">The sequence shown here is derived from an EMBL/GenBank/DDBJ whole genome shotgun (WGS) entry which is preliminary data.</text>
</comment>
<protein>
    <submittedName>
        <fullName evidence="1">Uncharacterized protein</fullName>
    </submittedName>
</protein>
<organism evidence="1 2">
    <name type="scientific">Ataeniobius toweri</name>
    <dbReference type="NCBI Taxonomy" id="208326"/>
    <lineage>
        <taxon>Eukaryota</taxon>
        <taxon>Metazoa</taxon>
        <taxon>Chordata</taxon>
        <taxon>Craniata</taxon>
        <taxon>Vertebrata</taxon>
        <taxon>Euteleostomi</taxon>
        <taxon>Actinopterygii</taxon>
        <taxon>Neopterygii</taxon>
        <taxon>Teleostei</taxon>
        <taxon>Neoteleostei</taxon>
        <taxon>Acanthomorphata</taxon>
        <taxon>Ovalentaria</taxon>
        <taxon>Atherinomorphae</taxon>
        <taxon>Cyprinodontiformes</taxon>
        <taxon>Goodeidae</taxon>
        <taxon>Ataeniobius</taxon>
    </lineage>
</organism>
<dbReference type="Proteomes" id="UP001345963">
    <property type="component" value="Unassembled WGS sequence"/>
</dbReference>